<evidence type="ECO:0000313" key="1">
    <source>
        <dbReference type="EMBL" id="EJW04533.1"/>
    </source>
</evidence>
<gene>
    <name evidence="1" type="ORF">EDEG_01254</name>
</gene>
<proteinExistence type="predicted"/>
<dbReference type="AlphaFoldDB" id="J8ZXY9"/>
<dbReference type="HOGENOM" id="CLU_1677859_0_0_1"/>
<sequence>MSLYEIMASDKNLKRAHLLYLKTILSNMDDRKNTHDSCKSFTLIATFVKEEKVWEFIEKVKALILFEPDKEIIDCWVEVIKKIKNKNLLDDFINFYFAADMKKEYEPGIFLLYEVFDVYYLKFYKELSQLDVFKSLCEKIDVVLKNDIARLNEAVRD</sequence>
<accession>J8ZXY9</accession>
<comment type="caution">
    <text evidence="1">The sequence shown here is derived from an EMBL/GenBank/DDBJ whole genome shotgun (WGS) entry which is preliminary data.</text>
</comment>
<protein>
    <submittedName>
        <fullName evidence="1">Uncharacterized protein</fullName>
    </submittedName>
</protein>
<evidence type="ECO:0000313" key="2">
    <source>
        <dbReference type="Proteomes" id="UP000003163"/>
    </source>
</evidence>
<keyword evidence="2" id="KW-1185">Reference proteome</keyword>
<reference evidence="1 2" key="1">
    <citation type="submission" date="2011-08" db="EMBL/GenBank/DDBJ databases">
        <authorList>
            <person name="Liu Z.J."/>
            <person name="Shi F.L."/>
            <person name="Lu J.Q."/>
            <person name="Li M."/>
            <person name="Wang Z.L."/>
        </authorList>
    </citation>
    <scope>NUCLEOTIDE SEQUENCE [LARGE SCALE GENOMIC DNA]</scope>
    <source>
        <strain evidence="1 2">USNM 41457</strain>
    </source>
</reference>
<dbReference type="Proteomes" id="UP000003163">
    <property type="component" value="Unassembled WGS sequence"/>
</dbReference>
<name>J8ZXY9_EDHAE</name>
<dbReference type="EMBL" id="AFBI03000017">
    <property type="protein sequence ID" value="EJW04533.1"/>
    <property type="molecule type" value="Genomic_DNA"/>
</dbReference>
<reference evidence="2" key="2">
    <citation type="submission" date="2015-07" db="EMBL/GenBank/DDBJ databases">
        <title>Contrasting host-pathogen interactions and genome evolution in two generalist and specialist microsporidian pathogens of mosquitoes.</title>
        <authorList>
            <consortium name="The Broad Institute Genomics Platform"/>
            <consortium name="The Broad Institute Genome Sequencing Center for Infectious Disease"/>
            <person name="Cuomo C.A."/>
            <person name="Sanscrainte N.D."/>
            <person name="Goldberg J.M."/>
            <person name="Heiman D."/>
            <person name="Young S."/>
            <person name="Zeng Q."/>
            <person name="Becnel J.J."/>
            <person name="Birren B.W."/>
        </authorList>
    </citation>
    <scope>NUCLEOTIDE SEQUENCE [LARGE SCALE GENOMIC DNA]</scope>
    <source>
        <strain evidence="2">USNM 41457</strain>
    </source>
</reference>
<dbReference type="VEuPathDB" id="MicrosporidiaDB:EDEG_01254"/>
<organism evidence="1 2">
    <name type="scientific">Edhazardia aedis (strain USNM 41457)</name>
    <name type="common">Microsporidian parasite</name>
    <dbReference type="NCBI Taxonomy" id="1003232"/>
    <lineage>
        <taxon>Eukaryota</taxon>
        <taxon>Fungi</taxon>
        <taxon>Fungi incertae sedis</taxon>
        <taxon>Microsporidia</taxon>
        <taxon>Edhazardia</taxon>
    </lineage>
</organism>
<dbReference type="InParanoid" id="J8ZXY9"/>